<accession>A0A2C9WEN6</accession>
<name>A0A2C9WEN6_MANES</name>
<sequence>MKVPQRRSRWCRSIRTHLGIPRNQNIIRNHTTLRHSIKQLLSSTHLATFTIHVKHIVEQEEARLESSFYHAGMS</sequence>
<protein>
    <submittedName>
        <fullName evidence="1">Uncharacterized protein</fullName>
    </submittedName>
</protein>
<organism evidence="1">
    <name type="scientific">Manihot esculenta</name>
    <name type="common">Cassava</name>
    <name type="synonym">Jatropha manihot</name>
    <dbReference type="NCBI Taxonomy" id="3983"/>
    <lineage>
        <taxon>Eukaryota</taxon>
        <taxon>Viridiplantae</taxon>
        <taxon>Streptophyta</taxon>
        <taxon>Embryophyta</taxon>
        <taxon>Tracheophyta</taxon>
        <taxon>Spermatophyta</taxon>
        <taxon>Magnoliopsida</taxon>
        <taxon>eudicotyledons</taxon>
        <taxon>Gunneridae</taxon>
        <taxon>Pentapetalae</taxon>
        <taxon>rosids</taxon>
        <taxon>fabids</taxon>
        <taxon>Malpighiales</taxon>
        <taxon>Euphorbiaceae</taxon>
        <taxon>Crotonoideae</taxon>
        <taxon>Manihoteae</taxon>
        <taxon>Manihot</taxon>
    </lineage>
</organism>
<reference evidence="1" key="1">
    <citation type="submission" date="2016-02" db="EMBL/GenBank/DDBJ databases">
        <title>WGS assembly of Manihot esculenta.</title>
        <authorList>
            <person name="Bredeson J.V."/>
            <person name="Prochnik S.E."/>
            <person name="Lyons J.B."/>
            <person name="Schmutz J."/>
            <person name="Grimwood J."/>
            <person name="Vrebalov J."/>
            <person name="Bart R.S."/>
            <person name="Amuge T."/>
            <person name="Ferguson M.E."/>
            <person name="Green R."/>
            <person name="Putnam N."/>
            <person name="Stites J."/>
            <person name="Rounsley S."/>
            <person name="Rokhsar D.S."/>
        </authorList>
    </citation>
    <scope>NUCLEOTIDE SEQUENCE [LARGE SCALE GENOMIC DNA]</scope>
    <source>
        <tissue evidence="1">Leaf</tissue>
    </source>
</reference>
<dbReference type="EMBL" id="CM004388">
    <property type="protein sequence ID" value="OAY57743.1"/>
    <property type="molecule type" value="Genomic_DNA"/>
</dbReference>
<dbReference type="AlphaFoldDB" id="A0A2C9WEN6"/>
<proteinExistence type="predicted"/>
<evidence type="ECO:0000313" key="1">
    <source>
        <dbReference type="EMBL" id="OAY57743.1"/>
    </source>
</evidence>
<gene>
    <name evidence="1" type="ORF">MANES_02G120300</name>
</gene>